<organism evidence="2">
    <name type="scientific">marine sediment metagenome</name>
    <dbReference type="NCBI Taxonomy" id="412755"/>
    <lineage>
        <taxon>unclassified sequences</taxon>
        <taxon>metagenomes</taxon>
        <taxon>ecological metagenomes</taxon>
    </lineage>
</organism>
<sequence>MKNKADEEEKEEELHYRMKYFQELDELEDRKMTKKELKDLIKETIHESTPEGDVIMAYSSDTETFWYYADTKSIPYWVLDTVARLYTINNNCKCVCVNYQEEFYKGKDKTLSQKEEDEQKIEEKKEEEKKEEEKSVFAKFKTYNKGRGNESKEKTIRKYQIMTETSNRFTYKGRLSDHEDNDENIENDGVEPAKKAPLGIDFATFKSRFSSAASEDKIKTS</sequence>
<evidence type="ECO:0000256" key="1">
    <source>
        <dbReference type="SAM" id="MobiDB-lite"/>
    </source>
</evidence>
<name>X0T6M1_9ZZZZ</name>
<gene>
    <name evidence="2" type="ORF">S01H1_27346</name>
</gene>
<feature type="compositionally biased region" description="Acidic residues" evidence="1">
    <location>
        <begin position="179"/>
        <end position="189"/>
    </location>
</feature>
<comment type="caution">
    <text evidence="2">The sequence shown here is derived from an EMBL/GenBank/DDBJ whole genome shotgun (WGS) entry which is preliminary data.</text>
</comment>
<dbReference type="EMBL" id="BARS01016642">
    <property type="protein sequence ID" value="GAF89138.1"/>
    <property type="molecule type" value="Genomic_DNA"/>
</dbReference>
<evidence type="ECO:0008006" key="3">
    <source>
        <dbReference type="Google" id="ProtNLM"/>
    </source>
</evidence>
<feature type="region of interest" description="Disordered" evidence="1">
    <location>
        <begin position="170"/>
        <end position="193"/>
    </location>
</feature>
<feature type="region of interest" description="Disordered" evidence="1">
    <location>
        <begin position="108"/>
        <end position="128"/>
    </location>
</feature>
<proteinExistence type="predicted"/>
<protein>
    <recommendedName>
        <fullName evidence="3">EF-hand domain-containing protein</fullName>
    </recommendedName>
</protein>
<accession>X0T6M1</accession>
<dbReference type="AlphaFoldDB" id="X0T6M1"/>
<evidence type="ECO:0000313" key="2">
    <source>
        <dbReference type="EMBL" id="GAF89138.1"/>
    </source>
</evidence>
<reference evidence="2" key="1">
    <citation type="journal article" date="2014" name="Front. Microbiol.">
        <title>High frequency of phylogenetically diverse reductive dehalogenase-homologous genes in deep subseafloor sedimentary metagenomes.</title>
        <authorList>
            <person name="Kawai M."/>
            <person name="Futagami T."/>
            <person name="Toyoda A."/>
            <person name="Takaki Y."/>
            <person name="Nishi S."/>
            <person name="Hori S."/>
            <person name="Arai W."/>
            <person name="Tsubouchi T."/>
            <person name="Morono Y."/>
            <person name="Uchiyama I."/>
            <person name="Ito T."/>
            <person name="Fujiyama A."/>
            <person name="Inagaki F."/>
            <person name="Takami H."/>
        </authorList>
    </citation>
    <scope>NUCLEOTIDE SEQUENCE</scope>
    <source>
        <strain evidence="2">Expedition CK06-06</strain>
    </source>
</reference>